<proteinExistence type="predicted"/>
<name>A0A3B0UIF7_9ZZZZ</name>
<gene>
    <name evidence="1" type="ORF">MNBD_ALPHA11-311</name>
</gene>
<evidence type="ECO:0000313" key="1">
    <source>
        <dbReference type="EMBL" id="VAW25137.1"/>
    </source>
</evidence>
<sequence>MRKIYFPVLFNKLNQLNFIGANFNLCPPACLLSCLIKCLC</sequence>
<reference evidence="1" key="1">
    <citation type="submission" date="2018-06" db="EMBL/GenBank/DDBJ databases">
        <authorList>
            <person name="Zhirakovskaya E."/>
        </authorList>
    </citation>
    <scope>NUCLEOTIDE SEQUENCE</scope>
</reference>
<dbReference type="AlphaFoldDB" id="A0A3B0UIF7"/>
<dbReference type="EMBL" id="UOEQ01000582">
    <property type="protein sequence ID" value="VAW25137.1"/>
    <property type="molecule type" value="Genomic_DNA"/>
</dbReference>
<accession>A0A3B0UIF7</accession>
<organism evidence="1">
    <name type="scientific">hydrothermal vent metagenome</name>
    <dbReference type="NCBI Taxonomy" id="652676"/>
    <lineage>
        <taxon>unclassified sequences</taxon>
        <taxon>metagenomes</taxon>
        <taxon>ecological metagenomes</taxon>
    </lineage>
</organism>
<protein>
    <submittedName>
        <fullName evidence="1">Uncharacterized protein</fullName>
    </submittedName>
</protein>